<evidence type="ECO:0000313" key="2">
    <source>
        <dbReference type="Proteomes" id="UP000639606"/>
    </source>
</evidence>
<gene>
    <name evidence="1" type="ORF">GCM10010185_52390</name>
</gene>
<organism evidence="1 2">
    <name type="scientific">Saccharothrix coeruleofusca</name>
    <dbReference type="NCBI Taxonomy" id="33919"/>
    <lineage>
        <taxon>Bacteria</taxon>
        <taxon>Bacillati</taxon>
        <taxon>Actinomycetota</taxon>
        <taxon>Actinomycetes</taxon>
        <taxon>Pseudonocardiales</taxon>
        <taxon>Pseudonocardiaceae</taxon>
        <taxon>Saccharothrix</taxon>
    </lineage>
</organism>
<dbReference type="Proteomes" id="UP000639606">
    <property type="component" value="Unassembled WGS sequence"/>
</dbReference>
<accession>A0A918AT49</accession>
<dbReference type="AlphaFoldDB" id="A0A918AT49"/>
<dbReference type="EMBL" id="BMRG01000013">
    <property type="protein sequence ID" value="GGP72583.1"/>
    <property type="molecule type" value="Genomic_DNA"/>
</dbReference>
<name>A0A918AT49_9PSEU</name>
<evidence type="ECO:0000313" key="1">
    <source>
        <dbReference type="EMBL" id="GGP72583.1"/>
    </source>
</evidence>
<comment type="caution">
    <text evidence="1">The sequence shown here is derived from an EMBL/GenBank/DDBJ whole genome shotgun (WGS) entry which is preliminary data.</text>
</comment>
<keyword evidence="2" id="KW-1185">Reference proteome</keyword>
<reference evidence="1" key="2">
    <citation type="submission" date="2020-09" db="EMBL/GenBank/DDBJ databases">
        <authorList>
            <person name="Sun Q."/>
            <person name="Ohkuma M."/>
        </authorList>
    </citation>
    <scope>NUCLEOTIDE SEQUENCE</scope>
    <source>
        <strain evidence="1">JCM 3313</strain>
    </source>
</reference>
<proteinExistence type="predicted"/>
<reference evidence="1" key="1">
    <citation type="journal article" date="2014" name="Int. J. Syst. Evol. Microbiol.">
        <title>Complete genome sequence of Corynebacterium casei LMG S-19264T (=DSM 44701T), isolated from a smear-ripened cheese.</title>
        <authorList>
            <consortium name="US DOE Joint Genome Institute (JGI-PGF)"/>
            <person name="Walter F."/>
            <person name="Albersmeier A."/>
            <person name="Kalinowski J."/>
            <person name="Ruckert C."/>
        </authorList>
    </citation>
    <scope>NUCLEOTIDE SEQUENCE</scope>
    <source>
        <strain evidence="1">JCM 3313</strain>
    </source>
</reference>
<sequence length="67" mass="7089">MVTVDGPIASDSTVVAREYSAAVRSVTMIMGTLVGLREALMLYRELDDPSEEATVLHHLGDVPAACG</sequence>
<protein>
    <submittedName>
        <fullName evidence="1">Uncharacterized protein</fullName>
    </submittedName>
</protein>